<keyword evidence="7" id="KW-0614">Plasmid</keyword>
<dbReference type="SUPFAM" id="SSF47741">
    <property type="entry name" value="CO dehydrogenase ISP C-domain like"/>
    <property type="match status" value="1"/>
</dbReference>
<geneLocation type="plasmid" evidence="7 8">
    <name>pDEIPR01</name>
</geneLocation>
<keyword evidence="8" id="KW-1185">Reference proteome</keyword>
<evidence type="ECO:0000256" key="3">
    <source>
        <dbReference type="ARBA" id="ARBA00023002"/>
    </source>
</evidence>
<keyword evidence="3" id="KW-0560">Oxidoreductase</keyword>
<evidence type="ECO:0000259" key="6">
    <source>
        <dbReference type="PROSITE" id="PS51085"/>
    </source>
</evidence>
<dbReference type="GO" id="GO:0042597">
    <property type="term" value="C:periplasmic space"/>
    <property type="evidence" value="ECO:0007669"/>
    <property type="project" value="TreeGrafter"/>
</dbReference>
<gene>
    <name evidence="7" type="ordered locus">Deipr_2152</name>
</gene>
<evidence type="ECO:0000256" key="2">
    <source>
        <dbReference type="ARBA" id="ARBA00022723"/>
    </source>
</evidence>
<name>F0RPH6_DEIPM</name>
<evidence type="ECO:0000256" key="4">
    <source>
        <dbReference type="ARBA" id="ARBA00023004"/>
    </source>
</evidence>
<dbReference type="Gene3D" id="3.10.20.30">
    <property type="match status" value="1"/>
</dbReference>
<dbReference type="PROSITE" id="PS00197">
    <property type="entry name" value="2FE2S_FER_1"/>
    <property type="match status" value="1"/>
</dbReference>
<evidence type="ECO:0000256" key="5">
    <source>
        <dbReference type="ARBA" id="ARBA00023014"/>
    </source>
</evidence>
<keyword evidence="1" id="KW-0001">2Fe-2S</keyword>
<dbReference type="GO" id="GO:0051537">
    <property type="term" value="F:2 iron, 2 sulfur cluster binding"/>
    <property type="evidence" value="ECO:0007669"/>
    <property type="project" value="UniProtKB-KW"/>
</dbReference>
<dbReference type="RefSeq" id="WP_013623014.1">
    <property type="nucleotide sequence ID" value="NC_015169.1"/>
</dbReference>
<dbReference type="InterPro" id="IPR036010">
    <property type="entry name" value="2Fe-2S_ferredoxin-like_sf"/>
</dbReference>
<dbReference type="InterPro" id="IPR052914">
    <property type="entry name" value="Aldehyde_Oxdr_Iron-Sulfur"/>
</dbReference>
<organism evidence="7 8">
    <name type="scientific">Deinococcus proteolyticus (strain ATCC 35074 / DSM 20540 / JCM 6276 / NBRC 101906 / NCIMB 13154 / VKM Ac-1939 / CCM 2703 / MRP)</name>
    <dbReference type="NCBI Taxonomy" id="693977"/>
    <lineage>
        <taxon>Bacteria</taxon>
        <taxon>Thermotogati</taxon>
        <taxon>Deinococcota</taxon>
        <taxon>Deinococci</taxon>
        <taxon>Deinococcales</taxon>
        <taxon>Deinococcaceae</taxon>
        <taxon>Deinococcus</taxon>
    </lineage>
</organism>
<dbReference type="HOGENOM" id="CLU_052511_1_2_0"/>
<dbReference type="AlphaFoldDB" id="F0RPH6"/>
<dbReference type="PANTHER" id="PTHR45331:SF1">
    <property type="entry name" value="ALDEHYDE OXIDOREDUCTASE IRON-SULFUR-BINDING SUBUNIT PAOA"/>
    <property type="match status" value="1"/>
</dbReference>
<dbReference type="GO" id="GO:0046872">
    <property type="term" value="F:metal ion binding"/>
    <property type="evidence" value="ECO:0007669"/>
    <property type="project" value="UniProtKB-KW"/>
</dbReference>
<evidence type="ECO:0000256" key="1">
    <source>
        <dbReference type="ARBA" id="ARBA00022714"/>
    </source>
</evidence>
<dbReference type="Gene3D" id="1.10.150.120">
    <property type="entry name" value="[2Fe-2S]-binding domain"/>
    <property type="match status" value="1"/>
</dbReference>
<dbReference type="InterPro" id="IPR001041">
    <property type="entry name" value="2Fe-2S_ferredoxin-type"/>
</dbReference>
<dbReference type="PANTHER" id="PTHR45331">
    <property type="entry name" value="OXIDOREDUCTASE, IRON-SULPHUR BINDING SUBUNIT-RELATED-RELATED"/>
    <property type="match status" value="1"/>
</dbReference>
<feature type="domain" description="2Fe-2S ferredoxin-type" evidence="6">
    <location>
        <begin position="18"/>
        <end position="94"/>
    </location>
</feature>
<dbReference type="EMBL" id="CP002537">
    <property type="protein sequence ID" value="ADY27282.1"/>
    <property type="molecule type" value="Genomic_DNA"/>
</dbReference>
<evidence type="ECO:0000313" key="7">
    <source>
        <dbReference type="EMBL" id="ADY27282.1"/>
    </source>
</evidence>
<dbReference type="CDD" id="cd00207">
    <property type="entry name" value="fer2"/>
    <property type="match status" value="1"/>
</dbReference>
<keyword evidence="4" id="KW-0408">Iron</keyword>
<dbReference type="SUPFAM" id="SSF54292">
    <property type="entry name" value="2Fe-2S ferredoxin-like"/>
    <property type="match status" value="1"/>
</dbReference>
<dbReference type="InterPro" id="IPR036884">
    <property type="entry name" value="2Fe-2S-bd_dom_sf"/>
</dbReference>
<sequence>MTQTTSQGSVDLQAPPSVRVELRVNGQNRSLDLDPRVSLLDALREHLGLTGTKKGCDHGQCGACTVLVNGERLNSCLSLAVMHDGDEVTTIEGLGTPDDLHPMQAAFVECDGFQCGYCTPGQIMSAVGTLDELRRGIPSHVTADLEQVQFSDTELRERLSGNICRCAAYPNIIQAVRSVHEGGQE</sequence>
<dbReference type="KEGG" id="dpt:Deipr_2152"/>
<dbReference type="OrthoDB" id="9796880at2"/>
<accession>F0RPH6</accession>
<reference evidence="7 8" key="1">
    <citation type="submission" date="2011-02" db="EMBL/GenBank/DDBJ databases">
        <title>The complete sequence of plasmid1 of Deinococcus proteolyticus DSM 20540.</title>
        <authorList>
            <consortium name="US DOE Joint Genome Institute (JGI-PGF)"/>
            <person name="Lucas S."/>
            <person name="Copeland A."/>
            <person name="Lapidus A."/>
            <person name="Bruce D."/>
            <person name="Goodwin L."/>
            <person name="Pitluck S."/>
            <person name="Kyrpides N."/>
            <person name="Mavromatis K."/>
            <person name="Pagani I."/>
            <person name="Ivanova N."/>
            <person name="Ovchinnikova G."/>
            <person name="Zeytun A."/>
            <person name="Detter J.C."/>
            <person name="Han C."/>
            <person name="Land M."/>
            <person name="Hauser L."/>
            <person name="Markowitz V."/>
            <person name="Cheng J.-F."/>
            <person name="Hugenholtz P."/>
            <person name="Woyke T."/>
            <person name="Wu D."/>
            <person name="Pukall R."/>
            <person name="Steenblock K."/>
            <person name="Brambilla E."/>
            <person name="Klenk H.-P."/>
            <person name="Eisen J.A."/>
        </authorList>
    </citation>
    <scope>NUCLEOTIDE SEQUENCE [LARGE SCALE GENOMIC DNA]</scope>
    <source>
        <strain evidence="8">ATCC 35074 / DSM 20540 / JCM 6276 / NBRC 101906 / NCIMB 13154 / VKM Ac-1939 / CCM 2703 / MRP</strain>
        <plasmid evidence="8">Plasmid pDEIPR01</plasmid>
    </source>
</reference>
<dbReference type="Pfam" id="PF01799">
    <property type="entry name" value="Fer2_2"/>
    <property type="match status" value="1"/>
</dbReference>
<protein>
    <submittedName>
        <fullName evidence="7">(2Fe-2S)-binding domain-containing protein</fullName>
    </submittedName>
</protein>
<dbReference type="InterPro" id="IPR012675">
    <property type="entry name" value="Beta-grasp_dom_sf"/>
</dbReference>
<dbReference type="InterPro" id="IPR006058">
    <property type="entry name" value="2Fe2S_fd_BS"/>
</dbReference>
<dbReference type="PROSITE" id="PS51085">
    <property type="entry name" value="2FE2S_FER_2"/>
    <property type="match status" value="1"/>
</dbReference>
<dbReference type="GO" id="GO:0016903">
    <property type="term" value="F:oxidoreductase activity, acting on the aldehyde or oxo group of donors"/>
    <property type="evidence" value="ECO:0007669"/>
    <property type="project" value="TreeGrafter"/>
</dbReference>
<keyword evidence="2" id="KW-0479">Metal-binding</keyword>
<dbReference type="Proteomes" id="UP000007718">
    <property type="component" value="Plasmid pDEIPR01"/>
</dbReference>
<dbReference type="FunFam" id="3.10.20.30:FF:000020">
    <property type="entry name" value="Xanthine dehydrogenase iron-sulfur subunit"/>
    <property type="match status" value="1"/>
</dbReference>
<evidence type="ECO:0000313" key="8">
    <source>
        <dbReference type="Proteomes" id="UP000007718"/>
    </source>
</evidence>
<keyword evidence="5" id="KW-0411">Iron-sulfur</keyword>
<dbReference type="InterPro" id="IPR002888">
    <property type="entry name" value="2Fe-2S-bd"/>
</dbReference>
<dbReference type="Pfam" id="PF00111">
    <property type="entry name" value="Fer2"/>
    <property type="match status" value="1"/>
</dbReference>
<proteinExistence type="predicted"/>